<gene>
    <name evidence="3" type="ORF">SAMN05444340_12430</name>
</gene>
<sequence>MVLHFEDREAQDYLTERVERYRAGALNESGNPPLAGAMQPIESFTPTELVDIWREDPAALPEGDDVSWWGLWCWDVFVNDVTSLARRLNMQVAPEDRWSTFPDVQVVPVHATRAQIQSLLDLGQPGVAEIGFATDDPAILVYLTGREQECLVENLAERIVWPGEDAPAVCLLDTGVNRAHPLIEPALAPQDTQAVEEDWSVGDHYDGPGHGTPMAGLALHGDLTGSLADASTPDLHHRLESIKFLSPRPRAEDDPANYGAITQAAVALAEERNPNRNRTICSAATNPNRNGDRPSRWSAAIDEIAAGVDAADDEEPPRRLFVQAVGNIGHSNDWSAIKDPTRHPGQDPAQAWNALTVGGVTFKDRIETRDRAEWSACANVGEASPYGRTSVDWPDGTTPIKPEIVLEAGNRAINGLGDQVTDAMPSLSLVSTGKGGAGDVLVPFHATSAATALASRMAAQIMAKHPAYWPETVRALMVHSADWTQPMKAEFAHASGKTTRSALRRRFGYGMPSLQRALASASNDLALVSQAYIQPFDRPQAARRDPSQRVGEVTFGDAHYYDLPWPTEVLEQLENCQVQLKVTLSYFVEPYPLKGSMLDPARYRSFGLRFDLKRQRETEAQFQRRRNAELGDRIEGGEDDPNWDFGPKAIAAGSLHCDTWTGTAVELASRNQLVIYPVMGWWRDRRSQRRYLDKARYALVVTLTTPDVEIDLQAEVATTAQTLIAARTRIGTEVRT</sequence>
<organism evidence="3 4">
    <name type="scientific">Citreimonas salinaria</name>
    <dbReference type="NCBI Taxonomy" id="321339"/>
    <lineage>
        <taxon>Bacteria</taxon>
        <taxon>Pseudomonadati</taxon>
        <taxon>Pseudomonadota</taxon>
        <taxon>Alphaproteobacteria</taxon>
        <taxon>Rhodobacterales</taxon>
        <taxon>Roseobacteraceae</taxon>
        <taxon>Citreimonas</taxon>
    </lineage>
</organism>
<dbReference type="InterPro" id="IPR036852">
    <property type="entry name" value="Peptidase_S8/S53_dom_sf"/>
</dbReference>
<keyword evidence="4" id="KW-1185">Reference proteome</keyword>
<dbReference type="EMBL" id="FNPF01000024">
    <property type="protein sequence ID" value="SDY88385.1"/>
    <property type="molecule type" value="Genomic_DNA"/>
</dbReference>
<dbReference type="Gene3D" id="3.40.50.200">
    <property type="entry name" value="Peptidase S8/S53 domain"/>
    <property type="match status" value="1"/>
</dbReference>
<dbReference type="GO" id="GO:0006508">
    <property type="term" value="P:proteolysis"/>
    <property type="evidence" value="ECO:0007669"/>
    <property type="project" value="InterPro"/>
</dbReference>
<dbReference type="STRING" id="321339.SAMN05444340_12430"/>
<protein>
    <submittedName>
        <fullName evidence="3">Subtilase family protein</fullName>
    </submittedName>
</protein>
<feature type="compositionally biased region" description="Basic and acidic residues" evidence="1">
    <location>
        <begin position="626"/>
        <end position="636"/>
    </location>
</feature>
<feature type="region of interest" description="Disordered" evidence="1">
    <location>
        <begin position="621"/>
        <end position="640"/>
    </location>
</feature>
<name>A0A1H3NIX1_9RHOB</name>
<proteinExistence type="predicted"/>
<feature type="domain" description="Peptidase S8/S53" evidence="2">
    <location>
        <begin position="166"/>
        <end position="510"/>
    </location>
</feature>
<dbReference type="InterPro" id="IPR000209">
    <property type="entry name" value="Peptidase_S8/S53_dom"/>
</dbReference>
<dbReference type="SUPFAM" id="SSF52743">
    <property type="entry name" value="Subtilisin-like"/>
    <property type="match status" value="1"/>
</dbReference>
<evidence type="ECO:0000313" key="3">
    <source>
        <dbReference type="EMBL" id="SDY88385.1"/>
    </source>
</evidence>
<accession>A0A1H3NIX1</accession>
<evidence type="ECO:0000313" key="4">
    <source>
        <dbReference type="Proteomes" id="UP000199286"/>
    </source>
</evidence>
<evidence type="ECO:0000256" key="1">
    <source>
        <dbReference type="SAM" id="MobiDB-lite"/>
    </source>
</evidence>
<dbReference type="GO" id="GO:0004252">
    <property type="term" value="F:serine-type endopeptidase activity"/>
    <property type="evidence" value="ECO:0007669"/>
    <property type="project" value="InterPro"/>
</dbReference>
<evidence type="ECO:0000259" key="2">
    <source>
        <dbReference type="Pfam" id="PF00082"/>
    </source>
</evidence>
<dbReference type="InterPro" id="IPR034074">
    <property type="entry name" value="Y4bN_pept_dom"/>
</dbReference>
<dbReference type="CDD" id="cd04847">
    <property type="entry name" value="Peptidases_S8_Subtilisin_like_2"/>
    <property type="match status" value="1"/>
</dbReference>
<dbReference type="Pfam" id="PF00082">
    <property type="entry name" value="Peptidase_S8"/>
    <property type="match status" value="1"/>
</dbReference>
<dbReference type="AlphaFoldDB" id="A0A1H3NIX1"/>
<dbReference type="Proteomes" id="UP000199286">
    <property type="component" value="Unassembled WGS sequence"/>
</dbReference>
<reference evidence="3 4" key="1">
    <citation type="submission" date="2016-10" db="EMBL/GenBank/DDBJ databases">
        <authorList>
            <person name="de Groot N.N."/>
        </authorList>
    </citation>
    <scope>NUCLEOTIDE SEQUENCE [LARGE SCALE GENOMIC DNA]</scope>
    <source>
        <strain evidence="3 4">DSM 26880</strain>
    </source>
</reference>